<feature type="transmembrane region" description="Helical" evidence="6">
    <location>
        <begin position="450"/>
        <end position="477"/>
    </location>
</feature>
<feature type="transmembrane region" description="Helical" evidence="6">
    <location>
        <begin position="321"/>
        <end position="340"/>
    </location>
</feature>
<protein>
    <recommendedName>
        <fullName evidence="8">Na+/H+ antiporter NhaC-like C-terminal domain-containing protein</fullName>
    </recommendedName>
</protein>
<dbReference type="EMBL" id="WTPX01000055">
    <property type="protein sequence ID" value="NNJ25949.1"/>
    <property type="molecule type" value="Genomic_DNA"/>
</dbReference>
<organism evidence="9 10">
    <name type="scientific">Alienimonas chondri</name>
    <dbReference type="NCBI Taxonomy" id="2681879"/>
    <lineage>
        <taxon>Bacteria</taxon>
        <taxon>Pseudomonadati</taxon>
        <taxon>Planctomycetota</taxon>
        <taxon>Planctomycetia</taxon>
        <taxon>Planctomycetales</taxon>
        <taxon>Planctomycetaceae</taxon>
        <taxon>Alienimonas</taxon>
    </lineage>
</organism>
<feature type="transmembrane region" description="Helical" evidence="6">
    <location>
        <begin position="129"/>
        <end position="150"/>
    </location>
</feature>
<comment type="caution">
    <text evidence="9">The sequence shown here is derived from an EMBL/GenBank/DDBJ whole genome shotgun (WGS) entry which is preliminary data.</text>
</comment>
<dbReference type="Pfam" id="PF03553">
    <property type="entry name" value="Na_H_antiporter"/>
    <property type="match status" value="1"/>
</dbReference>
<dbReference type="PANTHER" id="PTHR43478">
    <property type="entry name" value="NA+/H+ ANTIPORTER-RELATED"/>
    <property type="match status" value="1"/>
</dbReference>
<evidence type="ECO:0000256" key="2">
    <source>
        <dbReference type="ARBA" id="ARBA00022475"/>
    </source>
</evidence>
<keyword evidence="10" id="KW-1185">Reference proteome</keyword>
<evidence type="ECO:0000256" key="3">
    <source>
        <dbReference type="ARBA" id="ARBA00022692"/>
    </source>
</evidence>
<keyword evidence="2" id="KW-1003">Cell membrane</keyword>
<evidence type="ECO:0000256" key="4">
    <source>
        <dbReference type="ARBA" id="ARBA00022989"/>
    </source>
</evidence>
<feature type="transmembrane region" description="Helical" evidence="6">
    <location>
        <begin position="75"/>
        <end position="103"/>
    </location>
</feature>
<dbReference type="RefSeq" id="WP_171186472.1">
    <property type="nucleotide sequence ID" value="NZ_WTPX01000055.1"/>
</dbReference>
<evidence type="ECO:0000256" key="1">
    <source>
        <dbReference type="ARBA" id="ARBA00004651"/>
    </source>
</evidence>
<feature type="transmembrane region" description="Helical" evidence="6">
    <location>
        <begin position="170"/>
        <end position="189"/>
    </location>
</feature>
<dbReference type="Proteomes" id="UP000609651">
    <property type="component" value="Unassembled WGS sequence"/>
</dbReference>
<evidence type="ECO:0000256" key="7">
    <source>
        <dbReference type="SAM" id="SignalP"/>
    </source>
</evidence>
<dbReference type="InterPro" id="IPR018461">
    <property type="entry name" value="Na/H_Antiport_NhaC-like_C"/>
</dbReference>
<keyword evidence="3 6" id="KW-0812">Transmembrane</keyword>
<comment type="subcellular location">
    <subcellularLocation>
        <location evidence="1">Cell membrane</location>
        <topology evidence="1">Multi-pass membrane protein</topology>
    </subcellularLocation>
</comment>
<evidence type="ECO:0000313" key="10">
    <source>
        <dbReference type="Proteomes" id="UP000609651"/>
    </source>
</evidence>
<feature type="transmembrane region" description="Helical" evidence="6">
    <location>
        <begin position="400"/>
        <end position="421"/>
    </location>
</feature>
<feature type="signal peptide" evidence="7">
    <location>
        <begin position="1"/>
        <end position="24"/>
    </location>
</feature>
<proteinExistence type="predicted"/>
<evidence type="ECO:0000256" key="5">
    <source>
        <dbReference type="ARBA" id="ARBA00023136"/>
    </source>
</evidence>
<feature type="transmembrane region" description="Helical" evidence="6">
    <location>
        <begin position="566"/>
        <end position="585"/>
    </location>
</feature>
<keyword evidence="7" id="KW-0732">Signal</keyword>
<evidence type="ECO:0000313" key="9">
    <source>
        <dbReference type="EMBL" id="NNJ25949.1"/>
    </source>
</evidence>
<dbReference type="PANTHER" id="PTHR43478:SF1">
    <property type="entry name" value="NA+_H+ ANTIPORTER NHAC-LIKE C-TERMINAL DOMAIN-CONTAINING PROTEIN"/>
    <property type="match status" value="1"/>
</dbReference>
<name>A0ABX1VD21_9PLAN</name>
<feature type="transmembrane region" description="Helical" evidence="6">
    <location>
        <begin position="368"/>
        <end position="388"/>
    </location>
</feature>
<feature type="transmembrane region" description="Helical" evidence="6">
    <location>
        <begin position="259"/>
        <end position="277"/>
    </location>
</feature>
<sequence>MTLRSAALLLIAVGWMMHPGPLAGQEPDIAAATVEVADAAAPPTDPEAEPVELTAAEKREAAARKFRAWSLVPPLVAIGLAIIFRQVLFALLAGVYGGGLVLAGGEPLSAFRTMCTDLIQPAAVDDYHVVTLLFTFFLGSMVGVMTRSGGTTALVNWVGGRATTRERGQLTGWGLGFLVFFDDYANMLLLGGTLKPLTDRLKISREKLAFLIDSTAAPVAGLAAVSTWVGVEIDAISEGFVALGGEGISYVYFLETIPYRFYPIYLLAFVFAIAWTGRDYGPMRRAEVRAATTGQLIRPGSSPASADEVEVEDARPRLVNALLPIAVLVGLLAAVMWATGLEATGEDGWWPSGEGNSVRKVIETADSFTALLIASLAASLTACATAAATGALSVKGTAEAWVSGAQGMFPVAVILILAWSVGQACESLGTGNYLADVVAPYLAAEWLPAAGFLIAAAIAFSIGSSWTTMAIVIPLLVQLGAKLIGSPGEGIATIASEPAMLGTIGAVLAGAIFGDHCSPISDTTVLSSAASGCDHLDHVSTQMPYAATVGWISLVCGYVPAGFGVPGWICLPIGLIACFAVVRLVGSRVDHASSMTDDAATA</sequence>
<gene>
    <name evidence="9" type="ORF">LzC2_20260</name>
</gene>
<evidence type="ECO:0000259" key="8">
    <source>
        <dbReference type="Pfam" id="PF03553"/>
    </source>
</evidence>
<reference evidence="9 10" key="1">
    <citation type="journal article" date="2020" name="Syst. Appl. Microbiol.">
        <title>Alienimonas chondri sp. nov., a novel planctomycete isolated from the biofilm of the red alga Chondrus crispus.</title>
        <authorList>
            <person name="Vitorino I."/>
            <person name="Albuquerque L."/>
            <person name="Wiegand S."/>
            <person name="Kallscheuer N."/>
            <person name="da Costa M.S."/>
            <person name="Lobo-da-Cunha A."/>
            <person name="Jogler C."/>
            <person name="Lage O.M."/>
        </authorList>
    </citation>
    <scope>NUCLEOTIDE SEQUENCE [LARGE SCALE GENOMIC DNA]</scope>
    <source>
        <strain evidence="9 10">LzC2</strain>
    </source>
</reference>
<evidence type="ECO:0000256" key="6">
    <source>
        <dbReference type="SAM" id="Phobius"/>
    </source>
</evidence>
<feature type="chain" id="PRO_5047308366" description="Na+/H+ antiporter NhaC-like C-terminal domain-containing protein" evidence="7">
    <location>
        <begin position="25"/>
        <end position="602"/>
    </location>
</feature>
<keyword evidence="5 6" id="KW-0472">Membrane</keyword>
<accession>A0ABX1VD21</accession>
<keyword evidence="4 6" id="KW-1133">Transmembrane helix</keyword>
<feature type="domain" description="Na+/H+ antiporter NhaC-like C-terminal" evidence="8">
    <location>
        <begin position="222"/>
        <end position="555"/>
    </location>
</feature>